<gene>
    <name evidence="2" type="ORF">NECHADRAFT_88273</name>
</gene>
<feature type="region of interest" description="Disordered" evidence="1">
    <location>
        <begin position="41"/>
        <end position="60"/>
    </location>
</feature>
<keyword evidence="3" id="KW-1185">Reference proteome</keyword>
<reference evidence="2 3" key="1">
    <citation type="journal article" date="2009" name="PLoS Genet.">
        <title>The genome of Nectria haematococca: contribution of supernumerary chromosomes to gene expansion.</title>
        <authorList>
            <person name="Coleman J.J."/>
            <person name="Rounsley S.D."/>
            <person name="Rodriguez-Carres M."/>
            <person name="Kuo A."/>
            <person name="Wasmann C.C."/>
            <person name="Grimwood J."/>
            <person name="Schmutz J."/>
            <person name="Taga M."/>
            <person name="White G.J."/>
            <person name="Zhou S."/>
            <person name="Schwartz D.C."/>
            <person name="Freitag M."/>
            <person name="Ma L.J."/>
            <person name="Danchin E.G."/>
            <person name="Henrissat B."/>
            <person name="Coutinho P.M."/>
            <person name="Nelson D.R."/>
            <person name="Straney D."/>
            <person name="Napoli C.A."/>
            <person name="Barker B.M."/>
            <person name="Gribskov M."/>
            <person name="Rep M."/>
            <person name="Kroken S."/>
            <person name="Molnar I."/>
            <person name="Rensing C."/>
            <person name="Kennell J.C."/>
            <person name="Zamora J."/>
            <person name="Farman M.L."/>
            <person name="Selker E.U."/>
            <person name="Salamov A."/>
            <person name="Shapiro H."/>
            <person name="Pangilinan J."/>
            <person name="Lindquist E."/>
            <person name="Lamers C."/>
            <person name="Grigoriev I.V."/>
            <person name="Geiser D.M."/>
            <person name="Covert S.F."/>
            <person name="Temporini E."/>
            <person name="Vanetten H.D."/>
        </authorList>
    </citation>
    <scope>NUCLEOTIDE SEQUENCE [LARGE SCALE GENOMIC DNA]</scope>
    <source>
        <strain evidence="3">ATCC MYA-4622 / CBS 123669 / FGSC 9596 / NRRL 45880 / 77-13-4</strain>
    </source>
</reference>
<dbReference type="OrthoDB" id="5430750at2759"/>
<dbReference type="InParanoid" id="C7ZE05"/>
<dbReference type="AlphaFoldDB" id="C7ZE05"/>
<feature type="compositionally biased region" description="Polar residues" evidence="1">
    <location>
        <begin position="50"/>
        <end position="60"/>
    </location>
</feature>
<dbReference type="Proteomes" id="UP000005206">
    <property type="component" value="Chromosome 13"/>
</dbReference>
<dbReference type="GeneID" id="9669561"/>
<sequence>MARRNLADCPPTDTTEEDERQPETSGDNDARFQAQEEILHGGDKGLAIPKTTTQSTAAENSVHLEQTLQPYGDEISSNVRSASQGEASDTDGKYSPENTGLEVSAGVETASHSNGNATGGGQELSQLGAIILAKIRQRFLFMLPSRTT</sequence>
<feature type="region of interest" description="Disordered" evidence="1">
    <location>
        <begin position="1"/>
        <end position="36"/>
    </location>
</feature>
<feature type="region of interest" description="Disordered" evidence="1">
    <location>
        <begin position="68"/>
        <end position="99"/>
    </location>
</feature>
<dbReference type="RefSeq" id="XP_003043534.1">
    <property type="nucleotide sequence ID" value="XM_003043488.1"/>
</dbReference>
<dbReference type="VEuPathDB" id="FungiDB:NECHADRAFT_88273"/>
<accession>C7ZE05</accession>
<dbReference type="EMBL" id="GG698920">
    <property type="protein sequence ID" value="EEU37821.1"/>
    <property type="molecule type" value="Genomic_DNA"/>
</dbReference>
<protein>
    <submittedName>
        <fullName evidence="2">Uncharacterized protein</fullName>
    </submittedName>
</protein>
<feature type="compositionally biased region" description="Polar residues" evidence="1">
    <location>
        <begin position="68"/>
        <end position="87"/>
    </location>
</feature>
<name>C7ZE05_FUSV7</name>
<evidence type="ECO:0000256" key="1">
    <source>
        <dbReference type="SAM" id="MobiDB-lite"/>
    </source>
</evidence>
<organism evidence="2 3">
    <name type="scientific">Fusarium vanettenii (strain ATCC MYA-4622 / CBS 123669 / FGSC 9596 / NRRL 45880 / 77-13-4)</name>
    <name type="common">Fusarium solani subsp. pisi</name>
    <dbReference type="NCBI Taxonomy" id="660122"/>
    <lineage>
        <taxon>Eukaryota</taxon>
        <taxon>Fungi</taxon>
        <taxon>Dikarya</taxon>
        <taxon>Ascomycota</taxon>
        <taxon>Pezizomycotina</taxon>
        <taxon>Sordariomycetes</taxon>
        <taxon>Hypocreomycetidae</taxon>
        <taxon>Hypocreales</taxon>
        <taxon>Nectriaceae</taxon>
        <taxon>Fusarium</taxon>
        <taxon>Fusarium solani species complex</taxon>
        <taxon>Fusarium vanettenii</taxon>
    </lineage>
</organism>
<dbReference type="KEGG" id="nhe:NECHADRAFT_88273"/>
<evidence type="ECO:0000313" key="2">
    <source>
        <dbReference type="EMBL" id="EEU37821.1"/>
    </source>
</evidence>
<dbReference type="HOGENOM" id="CLU_1759293_0_0_1"/>
<evidence type="ECO:0000313" key="3">
    <source>
        <dbReference type="Proteomes" id="UP000005206"/>
    </source>
</evidence>
<proteinExistence type="predicted"/>